<evidence type="ECO:0000259" key="21">
    <source>
        <dbReference type="PROSITE" id="PS50999"/>
    </source>
</evidence>
<evidence type="ECO:0000313" key="23">
    <source>
        <dbReference type="EMBL" id="ANX03229.1"/>
    </source>
</evidence>
<keyword evidence="11 16" id="KW-0408">Iron</keyword>
<comment type="catalytic activity">
    <reaction evidence="15 18">
        <text>4 Fe(II)-[cytochrome c] + O2 + 8 H(+)(in) = 4 Fe(III)-[cytochrome c] + 2 H2O + 4 H(+)(out)</text>
        <dbReference type="Rhea" id="RHEA:11436"/>
        <dbReference type="Rhea" id="RHEA-COMP:10350"/>
        <dbReference type="Rhea" id="RHEA-COMP:14399"/>
        <dbReference type="ChEBI" id="CHEBI:15377"/>
        <dbReference type="ChEBI" id="CHEBI:15378"/>
        <dbReference type="ChEBI" id="CHEBI:15379"/>
        <dbReference type="ChEBI" id="CHEBI:29033"/>
        <dbReference type="ChEBI" id="CHEBI:29034"/>
        <dbReference type="EC" id="7.1.1.9"/>
    </reaction>
</comment>
<dbReference type="InterPro" id="IPR008972">
    <property type="entry name" value="Cupredoxin"/>
</dbReference>
<evidence type="ECO:0000259" key="22">
    <source>
        <dbReference type="PROSITE" id="PS51007"/>
    </source>
</evidence>
<dbReference type="SUPFAM" id="SSF81464">
    <property type="entry name" value="Cytochrome c oxidase subunit II-like, transmembrane region"/>
    <property type="match status" value="1"/>
</dbReference>
<dbReference type="GO" id="GO:0004129">
    <property type="term" value="F:cytochrome-c oxidase activity"/>
    <property type="evidence" value="ECO:0007669"/>
    <property type="project" value="UniProtKB-EC"/>
</dbReference>
<reference evidence="24" key="1">
    <citation type="submission" date="2016-03" db="EMBL/GenBank/DDBJ databases">
        <title>Complete genome sequence of Solimmundus cernigliae, representing a novel lineage of polycyclic aromatic hydrocarbon degraders within the Gammaproteobacteria.</title>
        <authorList>
            <person name="Singleton D.R."/>
            <person name="Dickey A.N."/>
            <person name="Scholl E.H."/>
            <person name="Wright F.A."/>
            <person name="Aitken M.D."/>
        </authorList>
    </citation>
    <scope>NUCLEOTIDE SEQUENCE [LARGE SCALE GENOMIC DNA]</scope>
    <source>
        <strain evidence="24">TR3.2</strain>
    </source>
</reference>
<evidence type="ECO:0000259" key="20">
    <source>
        <dbReference type="PROSITE" id="PS50857"/>
    </source>
</evidence>
<dbReference type="Gene3D" id="1.10.287.90">
    <property type="match status" value="1"/>
</dbReference>
<feature type="domain" description="Cytochrome oxidase subunit II transmembrane region profile" evidence="21">
    <location>
        <begin position="25"/>
        <end position="120"/>
    </location>
</feature>
<dbReference type="InterPro" id="IPR011759">
    <property type="entry name" value="Cyt_c_oxidase_su2_TM_dom"/>
</dbReference>
<dbReference type="PANTHER" id="PTHR22888:SF9">
    <property type="entry name" value="CYTOCHROME C OXIDASE SUBUNIT 2"/>
    <property type="match status" value="1"/>
</dbReference>
<dbReference type="InterPro" id="IPR001505">
    <property type="entry name" value="Copper_CuA"/>
</dbReference>
<evidence type="ECO:0000256" key="15">
    <source>
        <dbReference type="ARBA" id="ARBA00047816"/>
    </source>
</evidence>
<evidence type="ECO:0000256" key="9">
    <source>
        <dbReference type="ARBA" id="ARBA00022982"/>
    </source>
</evidence>
<keyword evidence="8" id="KW-1278">Translocase</keyword>
<gene>
    <name evidence="23" type="ORF">PG2T_02835</name>
</gene>
<dbReference type="PROSITE" id="PS51007">
    <property type="entry name" value="CYTC"/>
    <property type="match status" value="1"/>
</dbReference>
<dbReference type="NCBIfam" id="TIGR02866">
    <property type="entry name" value="CoxB"/>
    <property type="match status" value="1"/>
</dbReference>
<dbReference type="OrthoDB" id="9781261at2"/>
<comment type="function">
    <text evidence="14 18">Subunits I and II form the functional core of the enzyme complex. Electrons originating in cytochrome c are transferred via heme a and Cu(A) to the binuclear center formed by heme a3 and Cu(B).</text>
</comment>
<keyword evidence="10 19" id="KW-1133">Transmembrane helix</keyword>
<sequence>MRQKRHAAPGRLLGILLAGLAAQPARAEYGMNLVRGATDLSHRVFDLHMISLWVCVAIGVVVFGAMFYSLFAFRKSRGAVAANFHENTTVEVVWTIIPFIILIAMAIPATKTLIALEDTSDSGLTIKVTGYQWRWQYEYLGEDVSFFSNLAQSSRDAMNGDPAGVEHYLLDVDNPVVVPVNTKVRFVITSNDVIHSWWVPALGWKQDAVPGFINDGWTSIPQPGVYRGQCAELCGKDHGFMPVVIEAKTQADYETWLTAKKAEVEAAKSGADRDWTMDELMERGKTVYGTYCVACHQANGQGIPPAFPALAGGVITTGPVEGHIDRVLHGKAGTAMQAFALQLNDVDLAAVITYERNAFGNDKGDLVQPKQIKALR</sequence>
<feature type="domain" description="Cytochrome c" evidence="22">
    <location>
        <begin position="279"/>
        <end position="359"/>
    </location>
</feature>
<dbReference type="SUPFAM" id="SSF49503">
    <property type="entry name" value="Cupredoxins"/>
    <property type="match status" value="1"/>
</dbReference>
<dbReference type="PROSITE" id="PS00078">
    <property type="entry name" value="COX2"/>
    <property type="match status" value="1"/>
</dbReference>
<dbReference type="KEGG" id="gbi:PG2T_02835"/>
<evidence type="ECO:0000313" key="24">
    <source>
        <dbReference type="Proteomes" id="UP000092952"/>
    </source>
</evidence>
<evidence type="ECO:0000256" key="18">
    <source>
        <dbReference type="RuleBase" id="RU004024"/>
    </source>
</evidence>
<dbReference type="GO" id="GO:0042773">
    <property type="term" value="P:ATP synthesis coupled electron transport"/>
    <property type="evidence" value="ECO:0007669"/>
    <property type="project" value="TreeGrafter"/>
</dbReference>
<feature type="transmembrane region" description="Helical" evidence="19">
    <location>
        <begin position="51"/>
        <end position="71"/>
    </location>
</feature>
<evidence type="ECO:0000256" key="17">
    <source>
        <dbReference type="RuleBase" id="RU000456"/>
    </source>
</evidence>
<evidence type="ECO:0000256" key="7">
    <source>
        <dbReference type="ARBA" id="ARBA00022723"/>
    </source>
</evidence>
<evidence type="ECO:0000256" key="8">
    <source>
        <dbReference type="ARBA" id="ARBA00022967"/>
    </source>
</evidence>
<evidence type="ECO:0000256" key="13">
    <source>
        <dbReference type="ARBA" id="ARBA00023136"/>
    </source>
</evidence>
<dbReference type="InterPro" id="IPR036257">
    <property type="entry name" value="Cyt_c_oxidase_su2_TM_sf"/>
</dbReference>
<dbReference type="Pfam" id="PF02790">
    <property type="entry name" value="COX2_TM"/>
    <property type="match status" value="1"/>
</dbReference>
<dbReference type="Pfam" id="PF13442">
    <property type="entry name" value="Cytochrome_CBB3"/>
    <property type="match status" value="1"/>
</dbReference>
<dbReference type="RefSeq" id="WP_068802735.1">
    <property type="nucleotide sequence ID" value="NZ_CP014671.1"/>
</dbReference>
<dbReference type="InterPro" id="IPR045187">
    <property type="entry name" value="CcO_II"/>
</dbReference>
<dbReference type="GO" id="GO:0005507">
    <property type="term" value="F:copper ion binding"/>
    <property type="evidence" value="ECO:0007669"/>
    <property type="project" value="InterPro"/>
</dbReference>
<dbReference type="PRINTS" id="PR01166">
    <property type="entry name" value="CYCOXIDASEII"/>
</dbReference>
<keyword evidence="24" id="KW-1185">Reference proteome</keyword>
<evidence type="ECO:0000256" key="19">
    <source>
        <dbReference type="SAM" id="Phobius"/>
    </source>
</evidence>
<dbReference type="Gene3D" id="1.10.760.10">
    <property type="entry name" value="Cytochrome c-like domain"/>
    <property type="match status" value="1"/>
</dbReference>
<feature type="domain" description="Cytochrome oxidase subunit II copper A binding" evidence="20">
    <location>
        <begin position="121"/>
        <end position="259"/>
    </location>
</feature>
<feature type="transmembrane region" description="Helical" evidence="19">
    <location>
        <begin position="92"/>
        <end position="110"/>
    </location>
</feature>
<evidence type="ECO:0000256" key="12">
    <source>
        <dbReference type="ARBA" id="ARBA00023008"/>
    </source>
</evidence>
<dbReference type="FunCoup" id="A0A1B1YR47">
    <property type="interactions" value="250"/>
</dbReference>
<evidence type="ECO:0000256" key="16">
    <source>
        <dbReference type="PROSITE-ProRule" id="PRU00433"/>
    </source>
</evidence>
<dbReference type="GO" id="GO:0020037">
    <property type="term" value="F:heme binding"/>
    <property type="evidence" value="ECO:0007669"/>
    <property type="project" value="InterPro"/>
</dbReference>
<dbReference type="AlphaFoldDB" id="A0A1B1YR47"/>
<proteinExistence type="inferred from homology"/>
<evidence type="ECO:0000256" key="6">
    <source>
        <dbReference type="ARBA" id="ARBA00022692"/>
    </source>
</evidence>
<dbReference type="InParanoid" id="A0A1B1YR47"/>
<keyword evidence="12 18" id="KW-0186">Copper</keyword>
<dbReference type="InterPro" id="IPR002429">
    <property type="entry name" value="CcO_II-like_C"/>
</dbReference>
<dbReference type="InterPro" id="IPR036909">
    <property type="entry name" value="Cyt_c-like_dom_sf"/>
</dbReference>
<dbReference type="GO" id="GO:0016491">
    <property type="term" value="F:oxidoreductase activity"/>
    <property type="evidence" value="ECO:0007669"/>
    <property type="project" value="InterPro"/>
</dbReference>
<dbReference type="PANTHER" id="PTHR22888">
    <property type="entry name" value="CYTOCHROME C OXIDASE, SUBUNIT II"/>
    <property type="match status" value="1"/>
</dbReference>
<dbReference type="SUPFAM" id="SSF46626">
    <property type="entry name" value="Cytochrome c"/>
    <property type="match status" value="1"/>
</dbReference>
<evidence type="ECO:0000256" key="10">
    <source>
        <dbReference type="ARBA" id="ARBA00022989"/>
    </source>
</evidence>
<dbReference type="EC" id="7.1.1.9" evidence="18"/>
<keyword evidence="5 17" id="KW-0679">Respiratory chain</keyword>
<evidence type="ECO:0000256" key="4">
    <source>
        <dbReference type="ARBA" id="ARBA00022617"/>
    </source>
</evidence>
<dbReference type="InterPro" id="IPR014222">
    <property type="entry name" value="Cyt_c_oxidase_su2"/>
</dbReference>
<evidence type="ECO:0000256" key="11">
    <source>
        <dbReference type="ARBA" id="ARBA00023004"/>
    </source>
</evidence>
<comment type="cofactor">
    <cofactor evidence="18">
        <name>Cu cation</name>
        <dbReference type="ChEBI" id="CHEBI:23378"/>
    </cofactor>
    <text evidence="18">Binds a copper A center.</text>
</comment>
<dbReference type="Pfam" id="PF00116">
    <property type="entry name" value="COX2"/>
    <property type="match status" value="1"/>
</dbReference>
<dbReference type="PROSITE" id="PS50857">
    <property type="entry name" value="COX2_CUA"/>
    <property type="match status" value="1"/>
</dbReference>
<dbReference type="STRING" id="1810504.PG2T_02835"/>
<protein>
    <recommendedName>
        <fullName evidence="18">Cytochrome c oxidase subunit 2</fullName>
        <ecNumber evidence="18">7.1.1.9</ecNumber>
    </recommendedName>
</protein>
<evidence type="ECO:0000256" key="3">
    <source>
        <dbReference type="ARBA" id="ARBA00022448"/>
    </source>
</evidence>
<keyword evidence="4 16" id="KW-0349">Heme</keyword>
<dbReference type="Gene3D" id="2.60.40.420">
    <property type="entry name" value="Cupredoxins - blue copper proteins"/>
    <property type="match status" value="1"/>
</dbReference>
<dbReference type="EMBL" id="CP014671">
    <property type="protein sequence ID" value="ANX03229.1"/>
    <property type="molecule type" value="Genomic_DNA"/>
</dbReference>
<keyword evidence="13 19" id="KW-0472">Membrane</keyword>
<evidence type="ECO:0000256" key="14">
    <source>
        <dbReference type="ARBA" id="ARBA00024688"/>
    </source>
</evidence>
<dbReference type="InterPro" id="IPR009056">
    <property type="entry name" value="Cyt_c-like_dom"/>
</dbReference>
<keyword evidence="7 16" id="KW-0479">Metal-binding</keyword>
<keyword evidence="9 17" id="KW-0249">Electron transport</keyword>
<comment type="subcellular location">
    <subcellularLocation>
        <location evidence="17">Cell membrane</location>
        <topology evidence="17">Multi-pass membrane protein</topology>
    </subcellularLocation>
    <subcellularLocation>
        <location evidence="1">Membrane</location>
        <topology evidence="1">Multi-pass membrane protein</topology>
    </subcellularLocation>
</comment>
<accession>A0A1B1YR47</accession>
<keyword evidence="6 17" id="KW-0812">Transmembrane</keyword>
<dbReference type="PROSITE" id="PS50999">
    <property type="entry name" value="COX2_TM"/>
    <property type="match status" value="1"/>
</dbReference>
<keyword evidence="3 17" id="KW-0813">Transport</keyword>
<dbReference type="Proteomes" id="UP000092952">
    <property type="component" value="Chromosome"/>
</dbReference>
<evidence type="ECO:0000256" key="1">
    <source>
        <dbReference type="ARBA" id="ARBA00004141"/>
    </source>
</evidence>
<dbReference type="GO" id="GO:0005886">
    <property type="term" value="C:plasma membrane"/>
    <property type="evidence" value="ECO:0007669"/>
    <property type="project" value="UniProtKB-SubCell"/>
</dbReference>
<comment type="similarity">
    <text evidence="2 17">Belongs to the cytochrome c oxidase subunit 2 family.</text>
</comment>
<evidence type="ECO:0000256" key="5">
    <source>
        <dbReference type="ARBA" id="ARBA00022660"/>
    </source>
</evidence>
<evidence type="ECO:0000256" key="2">
    <source>
        <dbReference type="ARBA" id="ARBA00007866"/>
    </source>
</evidence>
<organism evidence="23 24">
    <name type="scientific">Immundisolibacter cernigliae</name>
    <dbReference type="NCBI Taxonomy" id="1810504"/>
    <lineage>
        <taxon>Bacteria</taxon>
        <taxon>Pseudomonadati</taxon>
        <taxon>Pseudomonadota</taxon>
        <taxon>Gammaproteobacteria</taxon>
        <taxon>Immundisolibacterales</taxon>
        <taxon>Immundisolibacteraceae</taxon>
        <taxon>Immundisolibacter</taxon>
    </lineage>
</organism>
<name>A0A1B1YR47_9GAMM</name>